<dbReference type="Pfam" id="PF14223">
    <property type="entry name" value="Retrotran_gag_2"/>
    <property type="match status" value="1"/>
</dbReference>
<dbReference type="Proteomes" id="UP000265520">
    <property type="component" value="Unassembled WGS sequence"/>
</dbReference>
<dbReference type="AlphaFoldDB" id="A0A392P4N7"/>
<feature type="non-terminal residue" evidence="1">
    <location>
        <position position="248"/>
    </location>
</feature>
<evidence type="ECO:0000313" key="1">
    <source>
        <dbReference type="EMBL" id="MCI06256.1"/>
    </source>
</evidence>
<protein>
    <submittedName>
        <fullName evidence="1">Retrovirus-related Pol polyprotein from transposon TNT 1-97</fullName>
    </submittedName>
</protein>
<sequence>MAEATSMEAPTMATNASQNADLLANLPATNKDSSKSGLTHTLSIKLDENNFLLWSQQVNGVITAHNLHRFVVKPQIPLQFASSEDRACGKNTDEYQQWLFKDQTLFTWLLSTLSDSVLPRVLSCRHAHEVWDKIHKYFNSVLKSRARQLRSELKNTKKLSRSVNEYLLRIKSIVNSLTAIGDFVSESEQVDSILEGLPEEFNSFVMMVYSRFDTPTVEDVEALLLLQEAQFEKFKQELSNPSVSANVA</sequence>
<dbReference type="PANTHER" id="PTHR47481">
    <property type="match status" value="1"/>
</dbReference>
<dbReference type="PANTHER" id="PTHR47481:SF30">
    <property type="entry name" value="CCHC-TYPE DOMAIN-CONTAINING PROTEIN"/>
    <property type="match status" value="1"/>
</dbReference>
<name>A0A392P4N7_9FABA</name>
<organism evidence="1 2">
    <name type="scientific">Trifolium medium</name>
    <dbReference type="NCBI Taxonomy" id="97028"/>
    <lineage>
        <taxon>Eukaryota</taxon>
        <taxon>Viridiplantae</taxon>
        <taxon>Streptophyta</taxon>
        <taxon>Embryophyta</taxon>
        <taxon>Tracheophyta</taxon>
        <taxon>Spermatophyta</taxon>
        <taxon>Magnoliopsida</taxon>
        <taxon>eudicotyledons</taxon>
        <taxon>Gunneridae</taxon>
        <taxon>Pentapetalae</taxon>
        <taxon>rosids</taxon>
        <taxon>fabids</taxon>
        <taxon>Fabales</taxon>
        <taxon>Fabaceae</taxon>
        <taxon>Papilionoideae</taxon>
        <taxon>50 kb inversion clade</taxon>
        <taxon>NPAAA clade</taxon>
        <taxon>Hologalegina</taxon>
        <taxon>IRL clade</taxon>
        <taxon>Trifolieae</taxon>
        <taxon>Trifolium</taxon>
    </lineage>
</organism>
<proteinExistence type="predicted"/>
<dbReference type="EMBL" id="LXQA010061266">
    <property type="protein sequence ID" value="MCI06256.1"/>
    <property type="molecule type" value="Genomic_DNA"/>
</dbReference>
<keyword evidence="2" id="KW-1185">Reference proteome</keyword>
<accession>A0A392P4N7</accession>
<evidence type="ECO:0000313" key="2">
    <source>
        <dbReference type="Proteomes" id="UP000265520"/>
    </source>
</evidence>
<comment type="caution">
    <text evidence="1">The sequence shown here is derived from an EMBL/GenBank/DDBJ whole genome shotgun (WGS) entry which is preliminary data.</text>
</comment>
<reference evidence="1 2" key="1">
    <citation type="journal article" date="2018" name="Front. Plant Sci.">
        <title>Red Clover (Trifolium pratense) and Zigzag Clover (T. medium) - A Picture of Genomic Similarities and Differences.</title>
        <authorList>
            <person name="Dluhosova J."/>
            <person name="Istvanek J."/>
            <person name="Nedelnik J."/>
            <person name="Repkova J."/>
        </authorList>
    </citation>
    <scope>NUCLEOTIDE SEQUENCE [LARGE SCALE GENOMIC DNA]</scope>
    <source>
        <strain evidence="2">cv. 10/8</strain>
        <tissue evidence="1">Leaf</tissue>
    </source>
</reference>